<dbReference type="Pfam" id="PF08243">
    <property type="entry name" value="SPT2"/>
    <property type="match status" value="1"/>
</dbReference>
<reference evidence="4 5" key="1">
    <citation type="submission" date="2024-11" db="EMBL/GenBank/DDBJ databases">
        <title>Adaptive evolution of stress response genes in parasites aligns with host niche diversity.</title>
        <authorList>
            <person name="Hahn C."/>
            <person name="Resl P."/>
        </authorList>
    </citation>
    <scope>NUCLEOTIDE SEQUENCE [LARGE SCALE GENOMIC DNA]</scope>
    <source>
        <strain evidence="4">EGGRZ-B1_66</strain>
        <tissue evidence="4">Body</tissue>
    </source>
</reference>
<keyword evidence="5" id="KW-1185">Reference proteome</keyword>
<proteinExistence type="inferred from homology"/>
<protein>
    <recommendedName>
        <fullName evidence="6">Protein SPT2 homolog</fullName>
    </recommendedName>
</protein>
<dbReference type="EMBL" id="JBJKFK010000010">
    <property type="protein sequence ID" value="KAL3321116.1"/>
    <property type="molecule type" value="Genomic_DNA"/>
</dbReference>
<sequence length="269" mass="30047">MDNVSRKKESKLPLKPAKTLTKENDFSLLDAYSVKANKPTGIAAQFSQKRPLPISKPELKNPYQKLDLPPKDVDRPNYKTLSNQKQSIHSSQSVKRPAQNLPSHPPSLKKAGIASQLSVPPKRSGIAAQFGSVAKRPMIATHSGSIPGVPKRSGIAAQFGGSAPERMNSYSSEEEEYDSDLADFIDDSEVVSQREYSNAIEEIQKSLRFDPTKYAKVSKYDDCSTMEASYRDISREEARSLRIGAKEDAELFAQETERKKRKMQRVRCL</sequence>
<name>A0ABD2QQY5_9PLAT</name>
<dbReference type="PANTHER" id="PTHR22691:SF8">
    <property type="entry name" value="PROTEIN SPT2 HOMOLOG"/>
    <property type="match status" value="1"/>
</dbReference>
<evidence type="ECO:0000256" key="3">
    <source>
        <dbReference type="SAM" id="MobiDB-lite"/>
    </source>
</evidence>
<feature type="region of interest" description="Disordered" evidence="3">
    <location>
        <begin position="142"/>
        <end position="178"/>
    </location>
</feature>
<dbReference type="Proteomes" id="UP001626550">
    <property type="component" value="Unassembled WGS sequence"/>
</dbReference>
<organism evidence="4 5">
    <name type="scientific">Cichlidogyrus casuarinus</name>
    <dbReference type="NCBI Taxonomy" id="1844966"/>
    <lineage>
        <taxon>Eukaryota</taxon>
        <taxon>Metazoa</taxon>
        <taxon>Spiralia</taxon>
        <taxon>Lophotrochozoa</taxon>
        <taxon>Platyhelminthes</taxon>
        <taxon>Monogenea</taxon>
        <taxon>Monopisthocotylea</taxon>
        <taxon>Dactylogyridea</taxon>
        <taxon>Ancyrocephalidae</taxon>
        <taxon>Cichlidogyrus</taxon>
    </lineage>
</organism>
<comment type="similarity">
    <text evidence="1">Belongs to the SPT2 family.</text>
</comment>
<evidence type="ECO:0000313" key="4">
    <source>
        <dbReference type="EMBL" id="KAL3321116.1"/>
    </source>
</evidence>
<gene>
    <name evidence="4" type="ORF">Ciccas_000191</name>
</gene>
<evidence type="ECO:0000256" key="2">
    <source>
        <dbReference type="ARBA" id="ARBA00023054"/>
    </source>
</evidence>
<feature type="region of interest" description="Disordered" evidence="3">
    <location>
        <begin position="39"/>
        <end position="121"/>
    </location>
</feature>
<feature type="compositionally biased region" description="Polar residues" evidence="3">
    <location>
        <begin position="79"/>
        <end position="94"/>
    </location>
</feature>
<feature type="compositionally biased region" description="Basic and acidic residues" evidence="3">
    <location>
        <begin position="1"/>
        <end position="12"/>
    </location>
</feature>
<comment type="caution">
    <text evidence="4">The sequence shown here is derived from an EMBL/GenBank/DDBJ whole genome shotgun (WGS) entry which is preliminary data.</text>
</comment>
<accession>A0ABD2QQY5</accession>
<dbReference type="InterPro" id="IPR013256">
    <property type="entry name" value="Chromatin_SPT2"/>
</dbReference>
<dbReference type="AlphaFoldDB" id="A0ABD2QQY5"/>
<dbReference type="SMART" id="SM00784">
    <property type="entry name" value="SPT2"/>
    <property type="match status" value="1"/>
</dbReference>
<evidence type="ECO:0000256" key="1">
    <source>
        <dbReference type="ARBA" id="ARBA00006461"/>
    </source>
</evidence>
<feature type="region of interest" description="Disordered" evidence="3">
    <location>
        <begin position="1"/>
        <end position="20"/>
    </location>
</feature>
<evidence type="ECO:0000313" key="5">
    <source>
        <dbReference type="Proteomes" id="UP001626550"/>
    </source>
</evidence>
<feature type="compositionally biased region" description="Basic and acidic residues" evidence="3">
    <location>
        <begin position="68"/>
        <end position="77"/>
    </location>
</feature>
<evidence type="ECO:0008006" key="6">
    <source>
        <dbReference type="Google" id="ProtNLM"/>
    </source>
</evidence>
<dbReference type="PANTHER" id="PTHR22691">
    <property type="entry name" value="YEAST SPT2-RELATED"/>
    <property type="match status" value="1"/>
</dbReference>
<keyword evidence="2" id="KW-0175">Coiled coil</keyword>